<dbReference type="AlphaFoldDB" id="A0A3N4MGY5"/>
<evidence type="ECO:0000313" key="5">
    <source>
        <dbReference type="EMBL" id="RPD43322.1"/>
    </source>
</evidence>
<evidence type="ECO:0000256" key="3">
    <source>
        <dbReference type="ARBA" id="ARBA00022679"/>
    </source>
</evidence>
<dbReference type="InterPro" id="IPR051052">
    <property type="entry name" value="Diverse_substrate_MTase"/>
</dbReference>
<dbReference type="PANTHER" id="PTHR44942:SF4">
    <property type="entry name" value="METHYLTRANSFERASE TYPE 11 DOMAIN-CONTAINING PROTEIN"/>
    <property type="match status" value="1"/>
</dbReference>
<dbReference type="OrthoDB" id="9797252at2"/>
<dbReference type="GO" id="GO:0032259">
    <property type="term" value="P:methylation"/>
    <property type="evidence" value="ECO:0007669"/>
    <property type="project" value="UniProtKB-KW"/>
</dbReference>
<keyword evidence="3 5" id="KW-0808">Transferase</keyword>
<evidence type="ECO:0000256" key="2">
    <source>
        <dbReference type="ARBA" id="ARBA00022603"/>
    </source>
</evidence>
<sequence>MKDNFSVHAGKYAKFRPQYPDALFDYLLGLVPAHGAAWDCGTGNGQVASRLSQHFRKVYATDISRQQIEQAKPDPKIEYSLQPAEQTTFPDHTFDLITVAQAIHWFDFDAFYKEVNRTLKEDGVLAVIGYGLLHITPAVDTVIRRLYVQIVGEYWDRERKYIDENYMTIPFPYACQPSPYFEHKEEWSLEHLKGYLSTWSAVHHYIQDRRTDPVELISDDLKAAWGKESLLTVRFPILLRVARV</sequence>
<organism evidence="5 6">
    <name type="scientific">Chitinophaga barathri</name>
    <dbReference type="NCBI Taxonomy" id="1647451"/>
    <lineage>
        <taxon>Bacteria</taxon>
        <taxon>Pseudomonadati</taxon>
        <taxon>Bacteroidota</taxon>
        <taxon>Chitinophagia</taxon>
        <taxon>Chitinophagales</taxon>
        <taxon>Chitinophagaceae</taxon>
        <taxon>Chitinophaga</taxon>
    </lineage>
</organism>
<evidence type="ECO:0000259" key="4">
    <source>
        <dbReference type="Pfam" id="PF08241"/>
    </source>
</evidence>
<dbReference type="EMBL" id="RMBX01000001">
    <property type="protein sequence ID" value="RPD43322.1"/>
    <property type="molecule type" value="Genomic_DNA"/>
</dbReference>
<dbReference type="CDD" id="cd02440">
    <property type="entry name" value="AdoMet_MTases"/>
    <property type="match status" value="1"/>
</dbReference>
<dbReference type="Pfam" id="PF08241">
    <property type="entry name" value="Methyltransf_11"/>
    <property type="match status" value="1"/>
</dbReference>
<evidence type="ECO:0000256" key="1">
    <source>
        <dbReference type="ARBA" id="ARBA00008361"/>
    </source>
</evidence>
<reference evidence="6" key="1">
    <citation type="submission" date="2018-11" db="EMBL/GenBank/DDBJ databases">
        <title>Chitinophaga lutea sp.nov., isolate from arsenic contaminated soil.</title>
        <authorList>
            <person name="Zong Y."/>
        </authorList>
    </citation>
    <scope>NUCLEOTIDE SEQUENCE [LARGE SCALE GENOMIC DNA]</scope>
    <source>
        <strain evidence="6">YLT18</strain>
    </source>
</reference>
<dbReference type="InterPro" id="IPR029063">
    <property type="entry name" value="SAM-dependent_MTases_sf"/>
</dbReference>
<proteinExistence type="inferred from homology"/>
<keyword evidence="2 5" id="KW-0489">Methyltransferase</keyword>
<feature type="domain" description="Methyltransferase type 11" evidence="4">
    <location>
        <begin position="39"/>
        <end position="126"/>
    </location>
</feature>
<gene>
    <name evidence="5" type="ORF">EG028_00920</name>
</gene>
<dbReference type="PANTHER" id="PTHR44942">
    <property type="entry name" value="METHYLTRANSF_11 DOMAIN-CONTAINING PROTEIN"/>
    <property type="match status" value="1"/>
</dbReference>
<dbReference type="SUPFAM" id="SSF53335">
    <property type="entry name" value="S-adenosyl-L-methionine-dependent methyltransferases"/>
    <property type="match status" value="1"/>
</dbReference>
<dbReference type="GO" id="GO:0008757">
    <property type="term" value="F:S-adenosylmethionine-dependent methyltransferase activity"/>
    <property type="evidence" value="ECO:0007669"/>
    <property type="project" value="InterPro"/>
</dbReference>
<keyword evidence="6" id="KW-1185">Reference proteome</keyword>
<dbReference type="Gene3D" id="3.40.50.150">
    <property type="entry name" value="Vaccinia Virus protein VP39"/>
    <property type="match status" value="1"/>
</dbReference>
<dbReference type="Proteomes" id="UP000279089">
    <property type="component" value="Unassembled WGS sequence"/>
</dbReference>
<comment type="caution">
    <text evidence="5">The sequence shown here is derived from an EMBL/GenBank/DDBJ whole genome shotgun (WGS) entry which is preliminary data.</text>
</comment>
<evidence type="ECO:0000313" key="6">
    <source>
        <dbReference type="Proteomes" id="UP000279089"/>
    </source>
</evidence>
<name>A0A3N4MGY5_9BACT</name>
<dbReference type="RefSeq" id="WP_120514592.1">
    <property type="nucleotide sequence ID" value="NZ_QXZY01000001.1"/>
</dbReference>
<dbReference type="InterPro" id="IPR013216">
    <property type="entry name" value="Methyltransf_11"/>
</dbReference>
<comment type="similarity">
    <text evidence="1">Belongs to the methyltransferase superfamily.</text>
</comment>
<accession>A0A3N4MGY5</accession>
<protein>
    <submittedName>
        <fullName evidence="5">Class I SAM-dependent methyltransferase</fullName>
    </submittedName>
</protein>